<proteinExistence type="predicted"/>
<evidence type="ECO:0000256" key="1">
    <source>
        <dbReference type="SAM" id="MobiDB-lite"/>
    </source>
</evidence>
<organism evidence="2 3">
    <name type="scientific">Linum trigynum</name>
    <dbReference type="NCBI Taxonomy" id="586398"/>
    <lineage>
        <taxon>Eukaryota</taxon>
        <taxon>Viridiplantae</taxon>
        <taxon>Streptophyta</taxon>
        <taxon>Embryophyta</taxon>
        <taxon>Tracheophyta</taxon>
        <taxon>Spermatophyta</taxon>
        <taxon>Magnoliopsida</taxon>
        <taxon>eudicotyledons</taxon>
        <taxon>Gunneridae</taxon>
        <taxon>Pentapetalae</taxon>
        <taxon>rosids</taxon>
        <taxon>fabids</taxon>
        <taxon>Malpighiales</taxon>
        <taxon>Linaceae</taxon>
        <taxon>Linum</taxon>
    </lineage>
</organism>
<name>A0AAV2DA34_9ROSI</name>
<protein>
    <submittedName>
        <fullName evidence="2">Uncharacterized protein</fullName>
    </submittedName>
</protein>
<sequence length="74" mass="7960">MHRVSYILPAMDSDLTVPSSGYDPQHPPLLPLDTNLAPSSDESALVSSPETGSDAATINPSLYPFPAEHHHRPL</sequence>
<gene>
    <name evidence="2" type="ORF">LTRI10_LOCUS12185</name>
</gene>
<dbReference type="EMBL" id="OZ034815">
    <property type="protein sequence ID" value="CAL1369727.1"/>
    <property type="molecule type" value="Genomic_DNA"/>
</dbReference>
<evidence type="ECO:0000313" key="3">
    <source>
        <dbReference type="Proteomes" id="UP001497516"/>
    </source>
</evidence>
<dbReference type="Proteomes" id="UP001497516">
    <property type="component" value="Chromosome 2"/>
</dbReference>
<feature type="region of interest" description="Disordered" evidence="1">
    <location>
        <begin position="13"/>
        <end position="74"/>
    </location>
</feature>
<feature type="compositionally biased region" description="Polar residues" evidence="1">
    <location>
        <begin position="36"/>
        <end position="60"/>
    </location>
</feature>
<evidence type="ECO:0000313" key="2">
    <source>
        <dbReference type="EMBL" id="CAL1369727.1"/>
    </source>
</evidence>
<reference evidence="2 3" key="1">
    <citation type="submission" date="2024-04" db="EMBL/GenBank/DDBJ databases">
        <authorList>
            <person name="Fracassetti M."/>
        </authorList>
    </citation>
    <scope>NUCLEOTIDE SEQUENCE [LARGE SCALE GENOMIC DNA]</scope>
</reference>
<dbReference type="AlphaFoldDB" id="A0AAV2DA34"/>
<keyword evidence="3" id="KW-1185">Reference proteome</keyword>
<accession>A0AAV2DA34</accession>